<dbReference type="Proteomes" id="UP000492821">
    <property type="component" value="Unassembled WGS sequence"/>
</dbReference>
<keyword evidence="1" id="KW-1185">Reference proteome</keyword>
<dbReference type="SUPFAM" id="SSF81382">
    <property type="entry name" value="Skp1 dimerisation domain-like"/>
    <property type="match status" value="1"/>
</dbReference>
<protein>
    <submittedName>
        <fullName evidence="2">BAH domain-containing protein</fullName>
    </submittedName>
</protein>
<dbReference type="Gene3D" id="3.30.710.10">
    <property type="entry name" value="Potassium Channel Kv1.1, Chain A"/>
    <property type="match status" value="1"/>
</dbReference>
<evidence type="ECO:0000313" key="1">
    <source>
        <dbReference type="Proteomes" id="UP000492821"/>
    </source>
</evidence>
<reference evidence="2" key="2">
    <citation type="submission" date="2020-10" db="UniProtKB">
        <authorList>
            <consortium name="WormBaseParasite"/>
        </authorList>
    </citation>
    <scope>IDENTIFICATION</scope>
</reference>
<sequence>MSEFNDENAPPMTALMKVQDKSGKIREIGPEVYRESGVFTKAISYCDINEVCYVDIEPEMLEEVIKFSLLFKDEPPYVPIKDSTSGEAPPDDSPGMLFFQDVDHKVKIWQYIRAADYLEHIRMRDYILFHVCKQVRGSSTEKMRWFFDFNDPLDPVALEHKDEKGWDGE</sequence>
<dbReference type="GO" id="GO:0006511">
    <property type="term" value="P:ubiquitin-dependent protein catabolic process"/>
    <property type="evidence" value="ECO:0007669"/>
    <property type="project" value="InterPro"/>
</dbReference>
<reference evidence="1" key="1">
    <citation type="journal article" date="2013" name="Genetics">
        <title>The draft genome and transcriptome of Panagrellus redivivus are shaped by the harsh demands of a free-living lifestyle.</title>
        <authorList>
            <person name="Srinivasan J."/>
            <person name="Dillman A.R."/>
            <person name="Macchietto M.G."/>
            <person name="Heikkinen L."/>
            <person name="Lakso M."/>
            <person name="Fracchia K.M."/>
            <person name="Antoshechkin I."/>
            <person name="Mortazavi A."/>
            <person name="Wong G."/>
            <person name="Sternberg P.W."/>
        </authorList>
    </citation>
    <scope>NUCLEOTIDE SEQUENCE [LARGE SCALE GENOMIC DNA]</scope>
    <source>
        <strain evidence="1">MT8872</strain>
    </source>
</reference>
<evidence type="ECO:0000313" key="2">
    <source>
        <dbReference type="WBParaSite" id="Pan_g4846.t1"/>
    </source>
</evidence>
<dbReference type="AlphaFoldDB" id="A0A7E4VYT9"/>
<proteinExistence type="predicted"/>
<accession>A0A7E4VYT9</accession>
<dbReference type="InterPro" id="IPR036296">
    <property type="entry name" value="SKP1-like_dim_sf"/>
</dbReference>
<name>A0A7E4VYT9_PANRE</name>
<dbReference type="WBParaSite" id="Pan_g4846.t1">
    <property type="protein sequence ID" value="Pan_g4846.t1"/>
    <property type="gene ID" value="Pan_g4846"/>
</dbReference>
<organism evidence="1 2">
    <name type="scientific">Panagrellus redivivus</name>
    <name type="common">Microworm</name>
    <dbReference type="NCBI Taxonomy" id="6233"/>
    <lineage>
        <taxon>Eukaryota</taxon>
        <taxon>Metazoa</taxon>
        <taxon>Ecdysozoa</taxon>
        <taxon>Nematoda</taxon>
        <taxon>Chromadorea</taxon>
        <taxon>Rhabditida</taxon>
        <taxon>Tylenchina</taxon>
        <taxon>Panagrolaimomorpha</taxon>
        <taxon>Panagrolaimoidea</taxon>
        <taxon>Panagrolaimidae</taxon>
        <taxon>Panagrellus</taxon>
    </lineage>
</organism>
<dbReference type="InterPro" id="IPR011333">
    <property type="entry name" value="SKP1/BTB/POZ_sf"/>
</dbReference>